<dbReference type="PANTHER" id="PTHR23505:SF79">
    <property type="entry name" value="PROTEIN SPINSTER"/>
    <property type="match status" value="1"/>
</dbReference>
<dbReference type="Proteomes" id="UP000541352">
    <property type="component" value="Unassembled WGS sequence"/>
</dbReference>
<feature type="transmembrane region" description="Helical" evidence="6">
    <location>
        <begin position="268"/>
        <end position="286"/>
    </location>
</feature>
<dbReference type="Gene3D" id="1.20.1250.20">
    <property type="entry name" value="MFS general substrate transporter like domains"/>
    <property type="match status" value="2"/>
</dbReference>
<evidence type="ECO:0000256" key="5">
    <source>
        <dbReference type="ARBA" id="ARBA00023136"/>
    </source>
</evidence>
<sequence>MNSTPNLRYAWYVVAVLMLAYISSFIDRQVLTLLVKPLKRDFNVTDTQVGLLIGFSFAIFYTFLGIPIGRMADRKNRKRIIVWGITIWSIMTALCGVTGSYNQLFIARVGVGIGEAALSPAAYSLITDLFPRQKLGTALGIYNIGVYLGSGLSILLVALILKLVSVEGTWSIPFFGDIYPWQSVFFIVGIPGLLIVALIAFTIKEPERQNASKAAVSTQEVKRYFAANRQAILCLFFGIAFMAFGSYATTSWTPTLLVRHYGLTEAQAGLLLGSIVTVFSTGGVIVGGRYSDRLTQQGKADAKMRVGFIGMSIGLFLALIVLVFFTLTPAPIQGFVVLLALCCFATSMPYGAATAAVQEMIPAPMRATFSALFLFVVNLLGLGGGPLMVGLLNDKLFHDPNQVHLSFAITLVMATGFSCFLLYTGLKPFVQSIENAKAES</sequence>
<feature type="transmembrane region" description="Helical" evidence="6">
    <location>
        <begin position="9"/>
        <end position="27"/>
    </location>
</feature>
<dbReference type="InterPro" id="IPR011701">
    <property type="entry name" value="MFS"/>
</dbReference>
<keyword evidence="5 6" id="KW-0472">Membrane</keyword>
<feature type="transmembrane region" description="Helical" evidence="6">
    <location>
        <begin position="47"/>
        <end position="68"/>
    </location>
</feature>
<evidence type="ECO:0000313" key="8">
    <source>
        <dbReference type="EMBL" id="MBB3838388.1"/>
    </source>
</evidence>
<dbReference type="InterPro" id="IPR020846">
    <property type="entry name" value="MFS_dom"/>
</dbReference>
<feature type="transmembrane region" description="Helical" evidence="6">
    <location>
        <begin position="332"/>
        <end position="357"/>
    </location>
</feature>
<comment type="subcellular location">
    <subcellularLocation>
        <location evidence="1">Membrane</location>
        <topology evidence="1">Multi-pass membrane protein</topology>
    </subcellularLocation>
</comment>
<keyword evidence="3 6" id="KW-0812">Transmembrane</keyword>
<evidence type="ECO:0000256" key="1">
    <source>
        <dbReference type="ARBA" id="ARBA00004141"/>
    </source>
</evidence>
<dbReference type="GO" id="GO:0016020">
    <property type="term" value="C:membrane"/>
    <property type="evidence" value="ECO:0007669"/>
    <property type="project" value="UniProtKB-SubCell"/>
</dbReference>
<accession>A0A7W5ZK72</accession>
<feature type="transmembrane region" description="Helical" evidence="6">
    <location>
        <begin position="231"/>
        <end position="248"/>
    </location>
</feature>
<feature type="transmembrane region" description="Helical" evidence="6">
    <location>
        <begin position="181"/>
        <end position="203"/>
    </location>
</feature>
<dbReference type="InterPro" id="IPR036259">
    <property type="entry name" value="MFS_trans_sf"/>
</dbReference>
<evidence type="ECO:0000313" key="9">
    <source>
        <dbReference type="Proteomes" id="UP000541352"/>
    </source>
</evidence>
<dbReference type="Pfam" id="PF07690">
    <property type="entry name" value="MFS_1"/>
    <property type="match status" value="1"/>
</dbReference>
<evidence type="ECO:0000259" key="7">
    <source>
        <dbReference type="PROSITE" id="PS50850"/>
    </source>
</evidence>
<keyword evidence="2" id="KW-0813">Transport</keyword>
<organism evidence="8 9">
    <name type="scientific">Runella defluvii</name>
    <dbReference type="NCBI Taxonomy" id="370973"/>
    <lineage>
        <taxon>Bacteria</taxon>
        <taxon>Pseudomonadati</taxon>
        <taxon>Bacteroidota</taxon>
        <taxon>Cytophagia</taxon>
        <taxon>Cytophagales</taxon>
        <taxon>Spirosomataceae</taxon>
        <taxon>Runella</taxon>
    </lineage>
</organism>
<dbReference type="InterPro" id="IPR044770">
    <property type="entry name" value="MFS_spinster-like"/>
</dbReference>
<gene>
    <name evidence="8" type="ORF">FHS57_002393</name>
</gene>
<feature type="transmembrane region" description="Helical" evidence="6">
    <location>
        <begin position="306"/>
        <end position="326"/>
    </location>
</feature>
<comment type="caution">
    <text evidence="8">The sequence shown here is derived from an EMBL/GenBank/DDBJ whole genome shotgun (WGS) entry which is preliminary data.</text>
</comment>
<dbReference type="RefSeq" id="WP_183973786.1">
    <property type="nucleotide sequence ID" value="NZ_JACIBY010000004.1"/>
</dbReference>
<feature type="transmembrane region" description="Helical" evidence="6">
    <location>
        <begin position="403"/>
        <end position="423"/>
    </location>
</feature>
<reference evidence="8 9" key="1">
    <citation type="submission" date="2020-08" db="EMBL/GenBank/DDBJ databases">
        <title>Genomic Encyclopedia of Type Strains, Phase IV (KMG-IV): sequencing the most valuable type-strain genomes for metagenomic binning, comparative biology and taxonomic classification.</title>
        <authorList>
            <person name="Goeker M."/>
        </authorList>
    </citation>
    <scope>NUCLEOTIDE SEQUENCE [LARGE SCALE GENOMIC DNA]</scope>
    <source>
        <strain evidence="8 9">DSM 17976</strain>
    </source>
</reference>
<dbReference type="CDD" id="cd17328">
    <property type="entry name" value="MFS_spinster_like"/>
    <property type="match status" value="1"/>
</dbReference>
<proteinExistence type="predicted"/>
<feature type="transmembrane region" description="Helical" evidence="6">
    <location>
        <begin position="369"/>
        <end position="391"/>
    </location>
</feature>
<dbReference type="PANTHER" id="PTHR23505">
    <property type="entry name" value="SPINSTER"/>
    <property type="match status" value="1"/>
</dbReference>
<dbReference type="EMBL" id="JACIBY010000004">
    <property type="protein sequence ID" value="MBB3838388.1"/>
    <property type="molecule type" value="Genomic_DNA"/>
</dbReference>
<feature type="transmembrane region" description="Helical" evidence="6">
    <location>
        <begin position="138"/>
        <end position="161"/>
    </location>
</feature>
<feature type="transmembrane region" description="Helical" evidence="6">
    <location>
        <begin position="105"/>
        <end position="126"/>
    </location>
</feature>
<evidence type="ECO:0000256" key="4">
    <source>
        <dbReference type="ARBA" id="ARBA00022989"/>
    </source>
</evidence>
<dbReference type="PROSITE" id="PS50850">
    <property type="entry name" value="MFS"/>
    <property type="match status" value="1"/>
</dbReference>
<name>A0A7W5ZK72_9BACT</name>
<feature type="domain" description="Major facilitator superfamily (MFS) profile" evidence="7">
    <location>
        <begin position="13"/>
        <end position="426"/>
    </location>
</feature>
<dbReference type="SUPFAM" id="SSF103473">
    <property type="entry name" value="MFS general substrate transporter"/>
    <property type="match status" value="1"/>
</dbReference>
<evidence type="ECO:0000256" key="6">
    <source>
        <dbReference type="SAM" id="Phobius"/>
    </source>
</evidence>
<dbReference type="GO" id="GO:0022857">
    <property type="term" value="F:transmembrane transporter activity"/>
    <property type="evidence" value="ECO:0007669"/>
    <property type="project" value="InterPro"/>
</dbReference>
<dbReference type="AlphaFoldDB" id="A0A7W5ZK72"/>
<feature type="transmembrane region" description="Helical" evidence="6">
    <location>
        <begin position="80"/>
        <end position="99"/>
    </location>
</feature>
<protein>
    <submittedName>
        <fullName evidence="8">MFS family permease</fullName>
    </submittedName>
</protein>
<evidence type="ECO:0000256" key="3">
    <source>
        <dbReference type="ARBA" id="ARBA00022692"/>
    </source>
</evidence>
<keyword evidence="4 6" id="KW-1133">Transmembrane helix</keyword>
<evidence type="ECO:0000256" key="2">
    <source>
        <dbReference type="ARBA" id="ARBA00022448"/>
    </source>
</evidence>
<keyword evidence="9" id="KW-1185">Reference proteome</keyword>